<feature type="transmembrane region" description="Helical" evidence="5">
    <location>
        <begin position="136"/>
        <end position="156"/>
    </location>
</feature>
<keyword evidence="2 5" id="KW-0812">Transmembrane</keyword>
<dbReference type="SUPFAM" id="SSF103481">
    <property type="entry name" value="Multidrug resistance efflux transporter EmrE"/>
    <property type="match status" value="2"/>
</dbReference>
<evidence type="ECO:0000256" key="1">
    <source>
        <dbReference type="ARBA" id="ARBA00004141"/>
    </source>
</evidence>
<evidence type="ECO:0000313" key="8">
    <source>
        <dbReference type="Proteomes" id="UP000799776"/>
    </source>
</evidence>
<evidence type="ECO:0000256" key="4">
    <source>
        <dbReference type="ARBA" id="ARBA00023136"/>
    </source>
</evidence>
<name>A0A9P4HU85_9PEZI</name>
<dbReference type="InterPro" id="IPR000620">
    <property type="entry name" value="EamA_dom"/>
</dbReference>
<feature type="non-terminal residue" evidence="7">
    <location>
        <position position="331"/>
    </location>
</feature>
<feature type="transmembrane region" description="Helical" evidence="5">
    <location>
        <begin position="311"/>
        <end position="329"/>
    </location>
</feature>
<keyword evidence="3 5" id="KW-1133">Transmembrane helix</keyword>
<feature type="transmembrane region" description="Helical" evidence="5">
    <location>
        <begin position="224"/>
        <end position="245"/>
    </location>
</feature>
<dbReference type="Proteomes" id="UP000799776">
    <property type="component" value="Unassembled WGS sequence"/>
</dbReference>
<feature type="transmembrane region" description="Helical" evidence="5">
    <location>
        <begin position="76"/>
        <end position="98"/>
    </location>
</feature>
<comment type="caution">
    <text evidence="7">The sequence shown here is derived from an EMBL/GenBank/DDBJ whole genome shotgun (WGS) entry which is preliminary data.</text>
</comment>
<dbReference type="AlphaFoldDB" id="A0A9P4HU85"/>
<protein>
    <recommendedName>
        <fullName evidence="6">EamA domain-containing protein</fullName>
    </recommendedName>
</protein>
<dbReference type="PANTHER" id="PTHR22911:SF6">
    <property type="entry name" value="SOLUTE CARRIER FAMILY 35 MEMBER G1"/>
    <property type="match status" value="1"/>
</dbReference>
<dbReference type="EMBL" id="ML978727">
    <property type="protein sequence ID" value="KAF2086003.1"/>
    <property type="molecule type" value="Genomic_DNA"/>
</dbReference>
<evidence type="ECO:0000256" key="2">
    <source>
        <dbReference type="ARBA" id="ARBA00022692"/>
    </source>
</evidence>
<dbReference type="Pfam" id="PF00892">
    <property type="entry name" value="EamA"/>
    <property type="match status" value="2"/>
</dbReference>
<feature type="domain" description="EamA" evidence="6">
    <location>
        <begin position="194"/>
        <end position="327"/>
    </location>
</feature>
<proteinExistence type="predicted"/>
<keyword evidence="8" id="KW-1185">Reference proteome</keyword>
<evidence type="ECO:0000259" key="6">
    <source>
        <dbReference type="Pfam" id="PF00892"/>
    </source>
</evidence>
<feature type="domain" description="EamA" evidence="6">
    <location>
        <begin position="31"/>
        <end position="149"/>
    </location>
</feature>
<feature type="transmembrane region" description="Helical" evidence="5">
    <location>
        <begin position="104"/>
        <end position="124"/>
    </location>
</feature>
<dbReference type="PANTHER" id="PTHR22911">
    <property type="entry name" value="ACYL-MALONYL CONDENSING ENZYME-RELATED"/>
    <property type="match status" value="1"/>
</dbReference>
<comment type="subcellular location">
    <subcellularLocation>
        <location evidence="1">Membrane</location>
        <topology evidence="1">Multi-pass membrane protein</topology>
    </subcellularLocation>
</comment>
<dbReference type="GO" id="GO:0016020">
    <property type="term" value="C:membrane"/>
    <property type="evidence" value="ECO:0007669"/>
    <property type="project" value="UniProtKB-SubCell"/>
</dbReference>
<organism evidence="7 8">
    <name type="scientific">Saccharata proteae CBS 121410</name>
    <dbReference type="NCBI Taxonomy" id="1314787"/>
    <lineage>
        <taxon>Eukaryota</taxon>
        <taxon>Fungi</taxon>
        <taxon>Dikarya</taxon>
        <taxon>Ascomycota</taxon>
        <taxon>Pezizomycotina</taxon>
        <taxon>Dothideomycetes</taxon>
        <taxon>Dothideomycetes incertae sedis</taxon>
        <taxon>Botryosphaeriales</taxon>
        <taxon>Saccharataceae</taxon>
        <taxon>Saccharata</taxon>
    </lineage>
</organism>
<accession>A0A9P4HU85</accession>
<dbReference type="OrthoDB" id="306876at2759"/>
<evidence type="ECO:0000313" key="7">
    <source>
        <dbReference type="EMBL" id="KAF2086003.1"/>
    </source>
</evidence>
<evidence type="ECO:0000256" key="3">
    <source>
        <dbReference type="ARBA" id="ARBA00022989"/>
    </source>
</evidence>
<evidence type="ECO:0000256" key="5">
    <source>
        <dbReference type="SAM" id="Phobius"/>
    </source>
</evidence>
<feature type="transmembrane region" description="Helical" evidence="5">
    <location>
        <begin position="192"/>
        <end position="212"/>
    </location>
</feature>
<sequence length="331" mass="35605">LSALWLRNRGLGLVLSAQIFGTAMNVTTRIMEVDGNHGKGYHPFQILFPRMCITLLFSASYCRWNKIEHFPFGAKNVRWLLVLRGLGGFFGVFGMYYSLLYLPLADATVITFLAPSIANLACSITMHEPFTRLEQIAALVSLLGVVLIARPTTLFANSASNPDATPVPAISNTTATTTEDPSYLTATPAQRFTAILIALLGVLGAACAYTTLRAIGPTTHPLISVNYFSVFCILISLIPLLFVPSIPFLLPVSVADWGWLTLLGSSGFVMQFLLATGLQSERGGRATGMVYAQMVFAAGADRWVFGTRMGWVSGVGCGLIVGSAVVVAVRK</sequence>
<feature type="non-terminal residue" evidence="7">
    <location>
        <position position="1"/>
    </location>
</feature>
<reference evidence="7" key="1">
    <citation type="journal article" date="2020" name="Stud. Mycol.">
        <title>101 Dothideomycetes genomes: a test case for predicting lifestyles and emergence of pathogens.</title>
        <authorList>
            <person name="Haridas S."/>
            <person name="Albert R."/>
            <person name="Binder M."/>
            <person name="Bloem J."/>
            <person name="Labutti K."/>
            <person name="Salamov A."/>
            <person name="Andreopoulos B."/>
            <person name="Baker S."/>
            <person name="Barry K."/>
            <person name="Bills G."/>
            <person name="Bluhm B."/>
            <person name="Cannon C."/>
            <person name="Castanera R."/>
            <person name="Culley D."/>
            <person name="Daum C."/>
            <person name="Ezra D."/>
            <person name="Gonzalez J."/>
            <person name="Henrissat B."/>
            <person name="Kuo A."/>
            <person name="Liang C."/>
            <person name="Lipzen A."/>
            <person name="Lutzoni F."/>
            <person name="Magnuson J."/>
            <person name="Mondo S."/>
            <person name="Nolan M."/>
            <person name="Ohm R."/>
            <person name="Pangilinan J."/>
            <person name="Park H.-J."/>
            <person name="Ramirez L."/>
            <person name="Alfaro M."/>
            <person name="Sun H."/>
            <person name="Tritt A."/>
            <person name="Yoshinaga Y."/>
            <person name="Zwiers L.-H."/>
            <person name="Turgeon B."/>
            <person name="Goodwin S."/>
            <person name="Spatafora J."/>
            <person name="Crous P."/>
            <person name="Grigoriev I."/>
        </authorList>
    </citation>
    <scope>NUCLEOTIDE SEQUENCE</scope>
    <source>
        <strain evidence="7">CBS 121410</strain>
    </source>
</reference>
<dbReference type="InterPro" id="IPR037185">
    <property type="entry name" value="EmrE-like"/>
</dbReference>
<keyword evidence="4 5" id="KW-0472">Membrane</keyword>
<gene>
    <name evidence="7" type="ORF">K490DRAFT_10631</name>
</gene>
<feature type="transmembrane region" description="Helical" evidence="5">
    <location>
        <begin position="257"/>
        <end position="276"/>
    </location>
</feature>